<dbReference type="EMBL" id="JAWDGP010001404">
    <property type="protein sequence ID" value="KAK3792006.1"/>
    <property type="molecule type" value="Genomic_DNA"/>
</dbReference>
<protein>
    <submittedName>
        <fullName evidence="2">Uncharacterized protein</fullName>
    </submittedName>
</protein>
<accession>A0AAE1ARI9</accession>
<keyword evidence="3" id="KW-1185">Reference proteome</keyword>
<gene>
    <name evidence="2" type="ORF">RRG08_035494</name>
</gene>
<dbReference type="AlphaFoldDB" id="A0AAE1ARI9"/>
<feature type="compositionally biased region" description="Basic residues" evidence="1">
    <location>
        <begin position="31"/>
        <end position="47"/>
    </location>
</feature>
<comment type="caution">
    <text evidence="2">The sequence shown here is derived from an EMBL/GenBank/DDBJ whole genome shotgun (WGS) entry which is preliminary data.</text>
</comment>
<reference evidence="2" key="1">
    <citation type="journal article" date="2023" name="G3 (Bethesda)">
        <title>A reference genome for the long-term kleptoplast-retaining sea slug Elysia crispata morphotype clarki.</title>
        <authorList>
            <person name="Eastman K.E."/>
            <person name="Pendleton A.L."/>
            <person name="Shaikh M.A."/>
            <person name="Suttiyut T."/>
            <person name="Ogas R."/>
            <person name="Tomko P."/>
            <person name="Gavelis G."/>
            <person name="Widhalm J.R."/>
            <person name="Wisecaver J.H."/>
        </authorList>
    </citation>
    <scope>NUCLEOTIDE SEQUENCE</scope>
    <source>
        <strain evidence="2">ECLA1</strain>
    </source>
</reference>
<feature type="region of interest" description="Disordered" evidence="1">
    <location>
        <begin position="17"/>
        <end position="65"/>
    </location>
</feature>
<proteinExistence type="predicted"/>
<organism evidence="2 3">
    <name type="scientific">Elysia crispata</name>
    <name type="common">lettuce slug</name>
    <dbReference type="NCBI Taxonomy" id="231223"/>
    <lineage>
        <taxon>Eukaryota</taxon>
        <taxon>Metazoa</taxon>
        <taxon>Spiralia</taxon>
        <taxon>Lophotrochozoa</taxon>
        <taxon>Mollusca</taxon>
        <taxon>Gastropoda</taxon>
        <taxon>Heterobranchia</taxon>
        <taxon>Euthyneura</taxon>
        <taxon>Panpulmonata</taxon>
        <taxon>Sacoglossa</taxon>
        <taxon>Placobranchoidea</taxon>
        <taxon>Plakobranchidae</taxon>
        <taxon>Elysia</taxon>
    </lineage>
</organism>
<dbReference type="Proteomes" id="UP001283361">
    <property type="component" value="Unassembled WGS sequence"/>
</dbReference>
<evidence type="ECO:0000256" key="1">
    <source>
        <dbReference type="SAM" id="MobiDB-lite"/>
    </source>
</evidence>
<evidence type="ECO:0000313" key="3">
    <source>
        <dbReference type="Proteomes" id="UP001283361"/>
    </source>
</evidence>
<evidence type="ECO:0000313" key="2">
    <source>
        <dbReference type="EMBL" id="KAK3792006.1"/>
    </source>
</evidence>
<sequence>MKITSIERKPSRLLSVSFNKWAGPNPVKTRGGTKAHRSSSRLRGRQAGKRDSENLGDQPLSSAPPTFLFRFTSCKSHP</sequence>
<name>A0AAE1ARI9_9GAST</name>